<dbReference type="AlphaFoldDB" id="A0A4Q9N2R0"/>
<organism evidence="1">
    <name type="scientific">Dichomitus squalens</name>
    <dbReference type="NCBI Taxonomy" id="114155"/>
    <lineage>
        <taxon>Eukaryota</taxon>
        <taxon>Fungi</taxon>
        <taxon>Dikarya</taxon>
        <taxon>Basidiomycota</taxon>
        <taxon>Agaricomycotina</taxon>
        <taxon>Agaricomycetes</taxon>
        <taxon>Polyporales</taxon>
        <taxon>Polyporaceae</taxon>
        <taxon>Dichomitus</taxon>
    </lineage>
</organism>
<evidence type="ECO:0000313" key="1">
    <source>
        <dbReference type="EMBL" id="TBU34455.1"/>
    </source>
</evidence>
<dbReference type="EMBL" id="ML143388">
    <property type="protein sequence ID" value="TBU34455.1"/>
    <property type="molecule type" value="Genomic_DNA"/>
</dbReference>
<accession>A0A4Q9N2R0</accession>
<proteinExistence type="predicted"/>
<reference evidence="1" key="1">
    <citation type="submission" date="2019-01" db="EMBL/GenBank/DDBJ databases">
        <title>Draft genome sequences of three monokaryotic isolates of the white-rot basidiomycete fungus Dichomitus squalens.</title>
        <authorList>
            <consortium name="DOE Joint Genome Institute"/>
            <person name="Lopez S.C."/>
            <person name="Andreopoulos B."/>
            <person name="Pangilinan J."/>
            <person name="Lipzen A."/>
            <person name="Riley R."/>
            <person name="Ahrendt S."/>
            <person name="Ng V."/>
            <person name="Barry K."/>
            <person name="Daum C."/>
            <person name="Grigoriev I.V."/>
            <person name="Hilden K.S."/>
            <person name="Makela M.R."/>
            <person name="de Vries R.P."/>
        </authorList>
    </citation>
    <scope>NUCLEOTIDE SEQUENCE [LARGE SCALE GENOMIC DNA]</scope>
    <source>
        <strain evidence="1">OM18370.1</strain>
    </source>
</reference>
<gene>
    <name evidence="1" type="ORF">BD311DRAFT_282586</name>
</gene>
<dbReference type="Proteomes" id="UP000292957">
    <property type="component" value="Unassembled WGS sequence"/>
</dbReference>
<name>A0A4Q9N2R0_9APHY</name>
<sequence>MRGRAEHARCIIYHDCIKTPQETIPCLDAEDADDHTDYHTYSPFTHFYSLYYTRHHFVSLSHFSRIVASFQSTLPQSIHISPLLPSAVPLGFRDVTYPEHPGLSRCCAARSRRRLDNAFRRAVDGCALELGGHGSACSRRVSTRHDARPQSVARGSCVHSDVRSLAPCECFLVSLHPHGIRRFHSLPSSPFQVPPGARGRLR</sequence>
<protein>
    <submittedName>
        <fullName evidence="1">Uncharacterized protein</fullName>
    </submittedName>
</protein>